<feature type="transmembrane region" description="Helical" evidence="1">
    <location>
        <begin position="7"/>
        <end position="28"/>
    </location>
</feature>
<dbReference type="Proteomes" id="UP000240509">
    <property type="component" value="Unassembled WGS sequence"/>
</dbReference>
<feature type="transmembrane region" description="Helical" evidence="1">
    <location>
        <begin position="113"/>
        <end position="134"/>
    </location>
</feature>
<keyword evidence="4" id="KW-1185">Reference proteome</keyword>
<dbReference type="AlphaFoldDB" id="A0A2T4U6W2"/>
<sequence>MRRTTASLLFAFFIFIGCLWLIIESFSFQATARYFPLTVATLGAAFSFLVFVQTFMKDRKERQETLFHEQFGEVIKYAGWLIGYIVLINIAGFIPSTIIYMITFLYFVTQMKIHQVAVSLGGTLVFLFVLQEFVDIEWPAGMFF</sequence>
<feature type="domain" description="DUF1468" evidence="2">
    <location>
        <begin position="11"/>
        <end position="139"/>
    </location>
</feature>
<accession>A0A2T4U6W2</accession>
<keyword evidence="1" id="KW-1133">Transmembrane helix</keyword>
<gene>
    <name evidence="3" type="ORF">C6Y45_08105</name>
</gene>
<evidence type="ECO:0000313" key="3">
    <source>
        <dbReference type="EMBL" id="PTL39131.1"/>
    </source>
</evidence>
<dbReference type="RefSeq" id="WP_107584732.1">
    <property type="nucleotide sequence ID" value="NZ_PZJJ01000010.1"/>
</dbReference>
<feature type="transmembrane region" description="Helical" evidence="1">
    <location>
        <begin position="34"/>
        <end position="56"/>
    </location>
</feature>
<protein>
    <recommendedName>
        <fullName evidence="2">DUF1468 domain-containing protein</fullName>
    </recommendedName>
</protein>
<dbReference type="InterPro" id="IPR009936">
    <property type="entry name" value="DUF1468"/>
</dbReference>
<name>A0A2T4U6W2_9BACI</name>
<keyword evidence="1" id="KW-0472">Membrane</keyword>
<evidence type="ECO:0000259" key="2">
    <source>
        <dbReference type="Pfam" id="PF07331"/>
    </source>
</evidence>
<evidence type="ECO:0000256" key="1">
    <source>
        <dbReference type="SAM" id="Phobius"/>
    </source>
</evidence>
<organism evidence="3 4">
    <name type="scientific">Alkalicoccus saliphilus</name>
    <dbReference type="NCBI Taxonomy" id="200989"/>
    <lineage>
        <taxon>Bacteria</taxon>
        <taxon>Bacillati</taxon>
        <taxon>Bacillota</taxon>
        <taxon>Bacilli</taxon>
        <taxon>Bacillales</taxon>
        <taxon>Bacillaceae</taxon>
        <taxon>Alkalicoccus</taxon>
    </lineage>
</organism>
<keyword evidence="1" id="KW-0812">Transmembrane</keyword>
<dbReference type="PROSITE" id="PS51257">
    <property type="entry name" value="PROKAR_LIPOPROTEIN"/>
    <property type="match status" value="1"/>
</dbReference>
<feature type="transmembrane region" description="Helical" evidence="1">
    <location>
        <begin position="77"/>
        <end position="107"/>
    </location>
</feature>
<evidence type="ECO:0000313" key="4">
    <source>
        <dbReference type="Proteomes" id="UP000240509"/>
    </source>
</evidence>
<reference evidence="3 4" key="1">
    <citation type="submission" date="2018-03" db="EMBL/GenBank/DDBJ databases">
        <title>Alkalicoccus saliphilus sp. nov., isolated from a mineral pool.</title>
        <authorList>
            <person name="Zhao B."/>
        </authorList>
    </citation>
    <scope>NUCLEOTIDE SEQUENCE [LARGE SCALE GENOMIC DNA]</scope>
    <source>
        <strain evidence="3 4">6AG</strain>
    </source>
</reference>
<dbReference type="OrthoDB" id="2720811at2"/>
<proteinExistence type="predicted"/>
<comment type="caution">
    <text evidence="3">The sequence shown here is derived from an EMBL/GenBank/DDBJ whole genome shotgun (WGS) entry which is preliminary data.</text>
</comment>
<dbReference type="EMBL" id="PZJJ01000010">
    <property type="protein sequence ID" value="PTL39131.1"/>
    <property type="molecule type" value="Genomic_DNA"/>
</dbReference>
<dbReference type="Pfam" id="PF07331">
    <property type="entry name" value="TctB"/>
    <property type="match status" value="1"/>
</dbReference>